<feature type="compositionally biased region" description="Basic residues" evidence="1">
    <location>
        <begin position="56"/>
        <end position="68"/>
    </location>
</feature>
<evidence type="ECO:0000313" key="3">
    <source>
        <dbReference type="EMBL" id="KQJ86548.1"/>
    </source>
</evidence>
<dbReference type="InterPro" id="IPR006553">
    <property type="entry name" value="Leu-rich_rpt_Cys-con_subtyp"/>
</dbReference>
<sequence>MPQALHRTRLPEQEPPRRAAPTLDPAKPPSDPVLPATEHTPLAKKLTNLPPEPANRRGRPPRPRRRSNRAPPPDPVLSTIDPAAHHGSGTATCGTGAAGHQGAQIEETRAQSRRPRRPRPRAGFARRRRGGRIELVVVKLSPPEKGIRGCSSIGPFEIQRSSRLAAARHSQSTTAAVTVLSCSSLPTVLKAPPFLIPSQENNSLKDLRLARMTPGQEIGLRVLLGKCKALEKLWLEYVTGLNDNDMIALSRSCSNLRSISLWLSPQFYDYSCRTSFTDDSLKALAISCPMLQAVELTFFDCDPCWPSEIGFTLEGLLVLIKSCPVSVLVLNGANFFNDEGMEAISSAPFLETLELVDCVAITDAGMRFVTYTPCLTNLTLRLCNKVTDSGVAELGRAHKLQCLIIEGCEGISEKAVQGAARSVHYSIKSASCGELKRVCKERG</sequence>
<organism evidence="3">
    <name type="scientific">Brachypodium distachyon</name>
    <name type="common">Purple false brome</name>
    <name type="synonym">Trachynia distachya</name>
    <dbReference type="NCBI Taxonomy" id="15368"/>
    <lineage>
        <taxon>Eukaryota</taxon>
        <taxon>Viridiplantae</taxon>
        <taxon>Streptophyta</taxon>
        <taxon>Embryophyta</taxon>
        <taxon>Tracheophyta</taxon>
        <taxon>Spermatophyta</taxon>
        <taxon>Magnoliopsida</taxon>
        <taxon>Liliopsida</taxon>
        <taxon>Poales</taxon>
        <taxon>Poaceae</taxon>
        <taxon>BOP clade</taxon>
        <taxon>Pooideae</taxon>
        <taxon>Stipodae</taxon>
        <taxon>Brachypodieae</taxon>
        <taxon>Brachypodium</taxon>
    </lineage>
</organism>
<feature type="compositionally biased region" description="Low complexity" evidence="1">
    <location>
        <begin position="85"/>
        <end position="103"/>
    </location>
</feature>
<keyword evidence="5" id="KW-1185">Reference proteome</keyword>
<dbReference type="InParanoid" id="A0A0Q3EJG8"/>
<dbReference type="AlphaFoldDB" id="A0A0Q3EJG8"/>
<evidence type="ECO:0000256" key="1">
    <source>
        <dbReference type="SAM" id="MobiDB-lite"/>
    </source>
</evidence>
<dbReference type="Gramene" id="KQJ86548">
    <property type="protein sequence ID" value="KQJ86548"/>
    <property type="gene ID" value="BRADI_4g06240v3"/>
</dbReference>
<dbReference type="InterPro" id="IPR032675">
    <property type="entry name" value="LRR_dom_sf"/>
</dbReference>
<evidence type="ECO:0000259" key="2">
    <source>
        <dbReference type="Pfam" id="PF25372"/>
    </source>
</evidence>
<evidence type="ECO:0000313" key="4">
    <source>
        <dbReference type="EnsemblPlants" id="KQJ86548"/>
    </source>
</evidence>
<reference evidence="4" key="3">
    <citation type="submission" date="2018-08" db="UniProtKB">
        <authorList>
            <consortium name="EnsemblPlants"/>
        </authorList>
    </citation>
    <scope>IDENTIFICATION</scope>
    <source>
        <strain evidence="4">cv. Bd21</strain>
    </source>
</reference>
<dbReference type="InterPro" id="IPR057207">
    <property type="entry name" value="FBXL15_LRR"/>
</dbReference>
<dbReference type="OrthoDB" id="681583at2759"/>
<dbReference type="ExpressionAtlas" id="A0A0Q3EJG8">
    <property type="expression patterns" value="baseline"/>
</dbReference>
<dbReference type="EnsemblPlants" id="KQJ86548">
    <property type="protein sequence ID" value="KQJ86548"/>
    <property type="gene ID" value="BRADI_4g06240v3"/>
</dbReference>
<dbReference type="SUPFAM" id="SSF52047">
    <property type="entry name" value="RNI-like"/>
    <property type="match status" value="1"/>
</dbReference>
<dbReference type="EMBL" id="CM000883">
    <property type="protein sequence ID" value="KQJ86548.1"/>
    <property type="molecule type" value="Genomic_DNA"/>
</dbReference>
<dbReference type="Pfam" id="PF25372">
    <property type="entry name" value="DUF7885"/>
    <property type="match status" value="1"/>
</dbReference>
<gene>
    <name evidence="3" type="ORF">BRADI_4g06240v3</name>
</gene>
<dbReference type="PANTHER" id="PTHR13318:SF182">
    <property type="entry name" value="F-BOX_LRR-REPEAT PROTEIN 14"/>
    <property type="match status" value="1"/>
</dbReference>
<dbReference type="Proteomes" id="UP000008810">
    <property type="component" value="Chromosome 4"/>
</dbReference>
<feature type="compositionally biased region" description="Basic residues" evidence="1">
    <location>
        <begin position="111"/>
        <end position="124"/>
    </location>
</feature>
<proteinExistence type="predicted"/>
<dbReference type="FunFam" id="3.80.10.10:FF:000690">
    <property type="entry name" value="F-box/LRR-repeat protein 14"/>
    <property type="match status" value="1"/>
</dbReference>
<reference evidence="3" key="2">
    <citation type="submission" date="2017-06" db="EMBL/GenBank/DDBJ databases">
        <title>WGS assembly of Brachypodium distachyon.</title>
        <authorList>
            <consortium name="The International Brachypodium Initiative"/>
            <person name="Lucas S."/>
            <person name="Harmon-Smith M."/>
            <person name="Lail K."/>
            <person name="Tice H."/>
            <person name="Grimwood J."/>
            <person name="Bruce D."/>
            <person name="Barry K."/>
            <person name="Shu S."/>
            <person name="Lindquist E."/>
            <person name="Wang M."/>
            <person name="Pitluck S."/>
            <person name="Vogel J.P."/>
            <person name="Garvin D.F."/>
            <person name="Mockler T.C."/>
            <person name="Schmutz J."/>
            <person name="Rokhsar D."/>
            <person name="Bevan M.W."/>
        </authorList>
    </citation>
    <scope>NUCLEOTIDE SEQUENCE</scope>
    <source>
        <strain evidence="3">Bd21</strain>
    </source>
</reference>
<reference evidence="3 4" key="1">
    <citation type="journal article" date="2010" name="Nature">
        <title>Genome sequencing and analysis of the model grass Brachypodium distachyon.</title>
        <authorList>
            <consortium name="International Brachypodium Initiative"/>
        </authorList>
    </citation>
    <scope>NUCLEOTIDE SEQUENCE [LARGE SCALE GENOMIC DNA]</scope>
    <source>
        <strain evidence="3 4">Bd21</strain>
    </source>
</reference>
<dbReference type="GO" id="GO:0019005">
    <property type="term" value="C:SCF ubiquitin ligase complex"/>
    <property type="evidence" value="ECO:0000318"/>
    <property type="project" value="GO_Central"/>
</dbReference>
<dbReference type="Gene3D" id="3.80.10.10">
    <property type="entry name" value="Ribonuclease Inhibitor"/>
    <property type="match status" value="1"/>
</dbReference>
<feature type="domain" description="F-box/LRR-repeat protein 15-like leucin rich repeat" evidence="2">
    <location>
        <begin position="216"/>
        <end position="418"/>
    </location>
</feature>
<protein>
    <recommendedName>
        <fullName evidence="2">F-box/LRR-repeat protein 15-like leucin rich repeat domain-containing protein</fullName>
    </recommendedName>
</protein>
<accession>A0A0Q3EJG8</accession>
<dbReference type="SMART" id="SM00367">
    <property type="entry name" value="LRR_CC"/>
    <property type="match status" value="5"/>
</dbReference>
<name>A0A0Q3EJG8_BRADI</name>
<dbReference type="PANTHER" id="PTHR13318">
    <property type="entry name" value="PARTNER OF PAIRED, ISOFORM B-RELATED"/>
    <property type="match status" value="1"/>
</dbReference>
<feature type="region of interest" description="Disordered" evidence="1">
    <location>
        <begin position="1"/>
        <end position="124"/>
    </location>
</feature>
<dbReference type="GO" id="GO:0031146">
    <property type="term" value="P:SCF-dependent proteasomal ubiquitin-dependent protein catabolic process"/>
    <property type="evidence" value="ECO:0000318"/>
    <property type="project" value="GO_Central"/>
</dbReference>
<evidence type="ECO:0000313" key="5">
    <source>
        <dbReference type="Proteomes" id="UP000008810"/>
    </source>
</evidence>